<organism evidence="9 10">
    <name type="scientific">Limulus polyphemus</name>
    <name type="common">Atlantic horseshoe crab</name>
    <dbReference type="NCBI Taxonomy" id="6850"/>
    <lineage>
        <taxon>Eukaryota</taxon>
        <taxon>Metazoa</taxon>
        <taxon>Ecdysozoa</taxon>
        <taxon>Arthropoda</taxon>
        <taxon>Chelicerata</taxon>
        <taxon>Merostomata</taxon>
        <taxon>Xiphosura</taxon>
        <taxon>Limulidae</taxon>
        <taxon>Limulus</taxon>
    </lineage>
</organism>
<keyword evidence="5" id="KW-0539">Nucleus</keyword>
<feature type="compositionally biased region" description="Low complexity" evidence="7">
    <location>
        <begin position="193"/>
        <end position="210"/>
    </location>
</feature>
<evidence type="ECO:0000256" key="6">
    <source>
        <dbReference type="SAM" id="Coils"/>
    </source>
</evidence>
<gene>
    <name evidence="10" type="primary">LOC106464447</name>
</gene>
<dbReference type="InterPro" id="IPR045153">
    <property type="entry name" value="Est1/Ebs1-like"/>
</dbReference>
<feature type="compositionally biased region" description="Low complexity" evidence="7">
    <location>
        <begin position="51"/>
        <end position="62"/>
    </location>
</feature>
<dbReference type="Pfam" id="PF13638">
    <property type="entry name" value="PIN_4"/>
    <property type="match status" value="1"/>
</dbReference>
<keyword evidence="4" id="KW-0866">Nonsense-mediated mRNA decay</keyword>
<feature type="region of interest" description="Disordered" evidence="7">
    <location>
        <begin position="469"/>
        <end position="516"/>
    </location>
</feature>
<dbReference type="SUPFAM" id="SSF48452">
    <property type="entry name" value="TPR-like"/>
    <property type="match status" value="1"/>
</dbReference>
<evidence type="ECO:0000313" key="9">
    <source>
        <dbReference type="Proteomes" id="UP000694941"/>
    </source>
</evidence>
<evidence type="ECO:0000256" key="2">
    <source>
        <dbReference type="ARBA" id="ARBA00004496"/>
    </source>
</evidence>
<dbReference type="Pfam" id="PF10374">
    <property type="entry name" value="EST1"/>
    <property type="match status" value="1"/>
</dbReference>
<dbReference type="PANTHER" id="PTHR15696:SF0">
    <property type="entry name" value="TELOMERASE-BINDING PROTEIN EST1A"/>
    <property type="match status" value="1"/>
</dbReference>
<keyword evidence="6" id="KW-0175">Coiled coil</keyword>
<dbReference type="InterPro" id="IPR018834">
    <property type="entry name" value="DNA/RNA-bd_Est1-type"/>
</dbReference>
<dbReference type="InterPro" id="IPR002716">
    <property type="entry name" value="PIN_dom"/>
</dbReference>
<feature type="region of interest" description="Disordered" evidence="7">
    <location>
        <begin position="529"/>
        <end position="558"/>
    </location>
</feature>
<dbReference type="GeneID" id="106464447"/>
<feature type="compositionally biased region" description="Basic residues" evidence="7">
    <location>
        <begin position="482"/>
        <end position="492"/>
    </location>
</feature>
<feature type="coiled-coil region" evidence="6">
    <location>
        <begin position="757"/>
        <end position="784"/>
    </location>
</feature>
<feature type="compositionally biased region" description="Basic and acidic residues" evidence="7">
    <location>
        <begin position="149"/>
        <end position="171"/>
    </location>
</feature>
<evidence type="ECO:0000256" key="5">
    <source>
        <dbReference type="ARBA" id="ARBA00023242"/>
    </source>
</evidence>
<evidence type="ECO:0000256" key="4">
    <source>
        <dbReference type="ARBA" id="ARBA00023161"/>
    </source>
</evidence>
<feature type="compositionally biased region" description="Basic and acidic residues" evidence="7">
    <location>
        <begin position="74"/>
        <end position="92"/>
    </location>
</feature>
<feature type="compositionally biased region" description="Polar residues" evidence="7">
    <location>
        <begin position="237"/>
        <end position="260"/>
    </location>
</feature>
<evidence type="ECO:0000256" key="7">
    <source>
        <dbReference type="SAM" id="MobiDB-lite"/>
    </source>
</evidence>
<feature type="compositionally biased region" description="Basic residues" evidence="7">
    <location>
        <begin position="180"/>
        <end position="190"/>
    </location>
</feature>
<evidence type="ECO:0000313" key="10">
    <source>
        <dbReference type="RefSeq" id="XP_022247874.1"/>
    </source>
</evidence>
<feature type="region of interest" description="Disordered" evidence="7">
    <location>
        <begin position="235"/>
        <end position="329"/>
    </location>
</feature>
<dbReference type="Gene3D" id="3.40.50.1010">
    <property type="entry name" value="5'-nuclease"/>
    <property type="match status" value="1"/>
</dbReference>
<keyword evidence="3" id="KW-0963">Cytoplasm</keyword>
<dbReference type="Pfam" id="PF10373">
    <property type="entry name" value="EST1_DNA_bind"/>
    <property type="match status" value="1"/>
</dbReference>
<dbReference type="RefSeq" id="XP_022247874.1">
    <property type="nucleotide sequence ID" value="XM_022392166.1"/>
</dbReference>
<dbReference type="Proteomes" id="UP000694941">
    <property type="component" value="Unplaced"/>
</dbReference>
<feature type="compositionally biased region" description="Basic and acidic residues" evidence="7">
    <location>
        <begin position="469"/>
        <end position="481"/>
    </location>
</feature>
<feature type="compositionally biased region" description="Basic and acidic residues" evidence="7">
    <location>
        <begin position="529"/>
        <end position="540"/>
    </location>
</feature>
<dbReference type="CDD" id="cd09885">
    <property type="entry name" value="PIN_Smg6-like"/>
    <property type="match status" value="1"/>
</dbReference>
<feature type="region of interest" description="Disordered" evidence="7">
    <location>
        <begin position="1"/>
        <end position="124"/>
    </location>
</feature>
<dbReference type="PANTHER" id="PTHR15696">
    <property type="entry name" value="SMG-7 SUPPRESSOR WITH MORPHOLOGICAL EFFECT ON GENITALIA PROTEIN 7"/>
    <property type="match status" value="1"/>
</dbReference>
<feature type="compositionally biased region" description="Basic and acidic residues" evidence="7">
    <location>
        <begin position="309"/>
        <end position="326"/>
    </location>
</feature>
<keyword evidence="9" id="KW-1185">Reference proteome</keyword>
<dbReference type="Gene3D" id="1.25.40.10">
    <property type="entry name" value="Tetratricopeptide repeat domain"/>
    <property type="match status" value="1"/>
</dbReference>
<dbReference type="InterPro" id="IPR011990">
    <property type="entry name" value="TPR-like_helical_dom_sf"/>
</dbReference>
<evidence type="ECO:0000256" key="1">
    <source>
        <dbReference type="ARBA" id="ARBA00004123"/>
    </source>
</evidence>
<feature type="compositionally biased region" description="Polar residues" evidence="7">
    <location>
        <begin position="63"/>
        <end position="72"/>
    </location>
</feature>
<dbReference type="InterPro" id="IPR029060">
    <property type="entry name" value="PIN-like_dom_sf"/>
</dbReference>
<feature type="compositionally biased region" description="Basic residues" evidence="7">
    <location>
        <begin position="290"/>
        <end position="300"/>
    </location>
</feature>
<dbReference type="InterPro" id="IPR019458">
    <property type="entry name" value="Est1-like_N"/>
</dbReference>
<comment type="subcellular location">
    <subcellularLocation>
        <location evidence="2">Cytoplasm</location>
    </subcellularLocation>
    <subcellularLocation>
        <location evidence="1">Nucleus</location>
    </subcellularLocation>
</comment>
<feature type="compositionally biased region" description="Basic and acidic residues" evidence="7">
    <location>
        <begin position="493"/>
        <end position="511"/>
    </location>
</feature>
<dbReference type="SUPFAM" id="SSF88723">
    <property type="entry name" value="PIN domain-like"/>
    <property type="match status" value="1"/>
</dbReference>
<evidence type="ECO:0000259" key="8">
    <source>
        <dbReference type="SMART" id="SM00670"/>
    </source>
</evidence>
<reference evidence="10" key="1">
    <citation type="submission" date="2025-08" db="UniProtKB">
        <authorList>
            <consortium name="RefSeq"/>
        </authorList>
    </citation>
    <scope>IDENTIFICATION</scope>
    <source>
        <tissue evidence="10">Muscle</tissue>
    </source>
</reference>
<dbReference type="SMART" id="SM00670">
    <property type="entry name" value="PINc"/>
    <property type="match status" value="1"/>
</dbReference>
<name>A0ABM1SW68_LIMPO</name>
<feature type="compositionally biased region" description="Basic and acidic residues" evidence="7">
    <location>
        <begin position="276"/>
        <end position="289"/>
    </location>
</feature>
<feature type="compositionally biased region" description="Basic and acidic residues" evidence="7">
    <location>
        <begin position="10"/>
        <end position="27"/>
    </location>
</feature>
<feature type="compositionally biased region" description="Basic and acidic residues" evidence="7">
    <location>
        <begin position="101"/>
        <end position="117"/>
    </location>
</feature>
<feature type="domain" description="PIN" evidence="8">
    <location>
        <begin position="1347"/>
        <end position="1499"/>
    </location>
</feature>
<feature type="compositionally biased region" description="Pro residues" evidence="7">
    <location>
        <begin position="549"/>
        <end position="558"/>
    </location>
</feature>
<sequence>MNYITSVGKESIEDKGKQVKKEVKRPEMQIYRPGMGLRGKHGNKNGENRTSSPVDGGSSSGSRYVSTPSPTSCIDDKGQSGQLERRVTDLSLHDSIASKKHTPEDVDSKKGRSRRPDQQVYVPRARVAALQEGGEKVKEKEVVTNMENKTQKKESFLKGSDIKMSDMEKVRQSKSPTQRHSLKQGHRRGRTISGSSLKDSSSDYLLPSKSLQKHTKEDYSLENWENESIVEERHVNVSLSKPPTGIQKVTNGDTRSSSQKQPKEPPDKNFLYHSGVENKGESYNDDKKFQRSLKNHHRRYSGSSQKLVKSPERAQFKNRKSPERLKHISSGGRASALSVQEIELEDWDAESIPLEKIIAPTRAYSQEDIRHTSDLDKAHDFHHIQTEERTSNRVEPLNSKSCYDGENVKEKLNNSLDDEFCYSENWSEAVEEYHRIHDKDQSKHKIQIVGIINQEGNFKKEIVSRNELNTHHHTPGDESNRQSRKHHHHHRTREITSSHIKEEKRLHHDSDFLSNLPPRFQKMREASKQRTHYTDNHEVRGGGIIKLPNSPPSPPSMPSPYPCTLENHPSDGEPTPVVQKHLFNPNNPNKPVIVIKPQPQAIPFVGVMENLMDPVPQTVPFSNVPFPTPFCQVSSSAQHLPLVHHPPGPYGFTAMNTYPQASSPAGFPAIVEQSFMQDSHRRLKPLVEKNLQDAALLERELASYMARGLENVDFKLLGQCRWKLQLRYENIILADPRYCAETNIEQLLWKHAFHQVIEGLRKQMEEQQETREETKKTLISLVDEGTVFYENLLEKQQETFGFNLNQLMESEDVKNGHGLHAANNVILISVQKLLIYLGDLARYRDQATGANNYGKARSWYLKAQQIFPKNGRPYNQLAILALYTRRKLDAVYFYMRSLAASNPFLSARESLLSLFDEARKKFEHMDKKQEEERLTRRQLKERGKNEDGLIEERCEIWIRSDGSSSQRSNKTEEEEEKDELGKMSTVDLNKRFVLSFLHVHGKLFTKVGMETFTETTSLMLREFRALLHRTPAPVSSTRLIQLLAINMFAVQTTSLKDHSLGPQCRSLLQEQALQVMLAMATLLMERGVMGLREHMDSSEYPDQIVSEDIAPLLPAIKVWADWMSCHKHLWMPPPAATDFRMGCKGDVWTKLADLMTVFEQMDLDVNVVKDNDRFEGHQYEKISVPEDGLLCGFVPLLEAPRDTWYAERPFDKDRAMHCMRINCIKYFGEYLCGISTPYLEFDVGTRYFSSLVTASSEENTETGNDQTCESSDDDVVIEGGFDEWAAGTEGGSSIPNSQQETEIQQLWSRKEELKKKKARQDRHHAQVQAVLQETQQKRPTVVEIRPRYLIPDTNCFINHLEHIRKVAKMSQFILVVPLVVINELDGLSRGLRESPNQTEENTRMVGRMAYDAIMFLESSFAARDQHLRAVTSKGSVLDTISFRSEDTSNNKCTNDDLILSCCLHYCQDRAENYMPKDSDAPLRLYREIVLLTEDRNLRVKALTHNVPVQDLPAFLSWANIR</sequence>
<protein>
    <submittedName>
        <fullName evidence="10">Telomerase-binding protein EST1A-like</fullName>
    </submittedName>
</protein>
<evidence type="ECO:0000256" key="3">
    <source>
        <dbReference type="ARBA" id="ARBA00022490"/>
    </source>
</evidence>
<accession>A0ABM1SW68</accession>
<proteinExistence type="predicted"/>
<feature type="region of interest" description="Disordered" evidence="7">
    <location>
        <begin position="143"/>
        <end position="223"/>
    </location>
</feature>